<dbReference type="STRING" id="59561.AQZ59_01101"/>
<protein>
    <recommendedName>
        <fullName evidence="3">DUF885 domain-containing protein</fullName>
    </recommendedName>
</protein>
<accession>A0A0W1KKF1</accession>
<evidence type="ECO:0000313" key="1">
    <source>
        <dbReference type="EMBL" id="KTF04125.1"/>
    </source>
</evidence>
<evidence type="ECO:0008006" key="3">
    <source>
        <dbReference type="Google" id="ProtNLM"/>
    </source>
</evidence>
<keyword evidence="2" id="KW-1185">Reference proteome</keyword>
<dbReference type="PANTHER" id="PTHR33361">
    <property type="entry name" value="GLR0591 PROTEIN"/>
    <property type="match status" value="1"/>
</dbReference>
<dbReference type="AlphaFoldDB" id="A0A0W1KKF1"/>
<sequence>MLWVTRTSLAIFDSFANNFGSFLNLHNRTLFNVPCLTSTDYCRGMTSRPTSDIDILCNRYVSEVLDRTPELVTALGLGRDDDGAFSDYSPEGLADLNELNVATLRQLSALEPADSVDRVTKAALTAELEQEIDFFERGEVGDINVIASPLQSVQEIYDNMPQASAADWELIAQRLANTSSALRGWQETLLRRAQSGPPTAAKQIELAISQAEHKAGASSPLAELAARGGAAHPDLAGVVKDAADSARRAYGELATFLREEILPHGAASEAFGRERYAPRLRSSTGATLDLDETYEWGLEELARIVAEQEAIVADLYGKGVTIPEALERLNADPARQVHGTAALKAWMQETSDRALDDLHGTHFDIPDPLRKLECMIAPSGTGAIYYTGPSDDFARGGRMWWSVPAGTEVFHTWQEKTTVYHEGVPGHHLQIGMATYVKDSLNDWRRHLCWNSGHGEGWALYAEGLMAELGYHDDPADYMGVLDSERLRATRVALDIGFHLGKPSPKGYGHISPVWTREVAWQFLQDNVAMDRAFLAFELDRYLGWAGQAPSYKVGHRIWKQLRADAEARAAARGEAFSVKDWHMRALSMGSVGLDILRDGLAE</sequence>
<dbReference type="Proteomes" id="UP000054404">
    <property type="component" value="Unassembled WGS sequence"/>
</dbReference>
<dbReference type="PATRIC" id="fig|59561.3.peg.1091"/>
<dbReference type="InterPro" id="IPR010281">
    <property type="entry name" value="DUF885"/>
</dbReference>
<gene>
    <name evidence="1" type="ORF">AQZ59_01101</name>
</gene>
<reference evidence="1 2" key="1">
    <citation type="submission" date="2015-11" db="EMBL/GenBank/DDBJ databases">
        <title>Draft Genome Sequence of the Type Strain Trueperella bernardiae LCDC 89-0504T, Isolated from Blood Culture.</title>
        <authorList>
            <person name="Bernier A.-M."/>
            <person name="Bernard K."/>
        </authorList>
    </citation>
    <scope>NUCLEOTIDE SEQUENCE [LARGE SCALE GENOMIC DNA]</scope>
    <source>
        <strain evidence="1 2">LCDC 89-0504</strain>
    </source>
</reference>
<dbReference type="Pfam" id="PF05960">
    <property type="entry name" value="DUF885"/>
    <property type="match status" value="1"/>
</dbReference>
<dbReference type="EMBL" id="LNIZ01000004">
    <property type="protein sequence ID" value="KTF04125.1"/>
    <property type="molecule type" value="Genomic_DNA"/>
</dbReference>
<organism evidence="1 2">
    <name type="scientific">Trueperella bernardiae</name>
    <dbReference type="NCBI Taxonomy" id="59561"/>
    <lineage>
        <taxon>Bacteria</taxon>
        <taxon>Bacillati</taxon>
        <taxon>Actinomycetota</taxon>
        <taxon>Actinomycetes</taxon>
        <taxon>Actinomycetales</taxon>
        <taxon>Actinomycetaceae</taxon>
        <taxon>Trueperella</taxon>
    </lineage>
</organism>
<dbReference type="PANTHER" id="PTHR33361:SF2">
    <property type="entry name" value="DUF885 DOMAIN-CONTAINING PROTEIN"/>
    <property type="match status" value="1"/>
</dbReference>
<comment type="caution">
    <text evidence="1">The sequence shown here is derived from an EMBL/GenBank/DDBJ whole genome shotgun (WGS) entry which is preliminary data.</text>
</comment>
<evidence type="ECO:0000313" key="2">
    <source>
        <dbReference type="Proteomes" id="UP000054404"/>
    </source>
</evidence>
<name>A0A0W1KKF1_9ACTO</name>
<proteinExistence type="predicted"/>